<evidence type="ECO:0000313" key="2">
    <source>
        <dbReference type="Proteomes" id="UP000419144"/>
    </source>
</evidence>
<dbReference type="AlphaFoldDB" id="A0A640KMS3"/>
<sequence length="384" mass="40735">MSALRTAFPLLTRGQGGGSGTNAVALATRMISVSRAFLSPLRSQLQHMLRQPLPITEEGLLCALQVGADLTVPLTIIGSCDDSDSGGNVNGKLILHTTGLPGGFAVEEKELLRGRARLRPPSPPASGDTSSSLGSVCLIEAVTRNLLTDSSNSPTPSGSPQGVLDDFYRLARRRHFSLAGMCRLLECGSRLHPNALQLDFPYHCGSAHATKRYLDITAEVADVFGSHMRHGTKVLSRYGIAVSVGVIDRLTSLETPALMWHPSGAPAACLAPILLGCPVLPLGTVTLDYNGPVPGSSLTIKEDLRRYMNIIGDDCYDNSVWLTQGLFGVKPGASWSPPLKTGNDVGTAMTGYEVVGVRYDEAAEEMELLVRDTATNEVVAAADV</sequence>
<dbReference type="EMBL" id="BLBS01000043">
    <property type="protein sequence ID" value="GET90893.1"/>
    <property type="molecule type" value="Genomic_DNA"/>
</dbReference>
<accession>A0A640KMS3</accession>
<evidence type="ECO:0000313" key="1">
    <source>
        <dbReference type="EMBL" id="GET90893.1"/>
    </source>
</evidence>
<name>A0A640KMS3_LEITA</name>
<dbReference type="VEuPathDB" id="TriTrypDB:LtaPh_3028600"/>
<organism evidence="1 2">
    <name type="scientific">Leishmania tarentolae</name>
    <name type="common">Sauroleishmania tarentolae</name>
    <dbReference type="NCBI Taxonomy" id="5689"/>
    <lineage>
        <taxon>Eukaryota</taxon>
        <taxon>Discoba</taxon>
        <taxon>Euglenozoa</taxon>
        <taxon>Kinetoplastea</taxon>
        <taxon>Metakinetoplastina</taxon>
        <taxon>Trypanosomatida</taxon>
        <taxon>Trypanosomatidae</taxon>
        <taxon>Leishmaniinae</taxon>
        <taxon>Leishmania</taxon>
        <taxon>lizard Leishmania</taxon>
    </lineage>
</organism>
<proteinExistence type="predicted"/>
<dbReference type="Proteomes" id="UP000419144">
    <property type="component" value="Unassembled WGS sequence"/>
</dbReference>
<protein>
    <submittedName>
        <fullName evidence="1">Uncharacterized protein</fullName>
    </submittedName>
</protein>
<reference evidence="1" key="1">
    <citation type="submission" date="2019-11" db="EMBL/GenBank/DDBJ databases">
        <title>Leishmania tarentolae CDS.</title>
        <authorList>
            <person name="Goto Y."/>
            <person name="Yamagishi J."/>
        </authorList>
    </citation>
    <scope>NUCLEOTIDE SEQUENCE [LARGE SCALE GENOMIC DNA]</scope>
    <source>
        <strain evidence="1">Parrot Tar II</strain>
    </source>
</reference>
<dbReference type="OrthoDB" id="276720at2759"/>
<keyword evidence="2" id="KW-1185">Reference proteome</keyword>
<comment type="caution">
    <text evidence="1">The sequence shown here is derived from an EMBL/GenBank/DDBJ whole genome shotgun (WGS) entry which is preliminary data.</text>
</comment>
<gene>
    <name evidence="1" type="ORF">LtaPh_3028600</name>
</gene>